<dbReference type="Proteomes" id="UP001290861">
    <property type="component" value="Unassembled WGS sequence"/>
</dbReference>
<keyword evidence="4" id="KW-1185">Reference proteome</keyword>
<feature type="compositionally biased region" description="Basic residues" evidence="1">
    <location>
        <begin position="19"/>
        <end position="29"/>
    </location>
</feature>
<accession>A0ABU5MT98</accession>
<protein>
    <submittedName>
        <fullName evidence="3">Uncharacterized protein</fullName>
    </submittedName>
</protein>
<keyword evidence="2" id="KW-0812">Transmembrane</keyword>
<keyword evidence="2" id="KW-0472">Membrane</keyword>
<evidence type="ECO:0000256" key="1">
    <source>
        <dbReference type="SAM" id="MobiDB-lite"/>
    </source>
</evidence>
<feature type="compositionally biased region" description="Basic and acidic residues" evidence="1">
    <location>
        <begin position="1"/>
        <end position="12"/>
    </location>
</feature>
<comment type="caution">
    <text evidence="3">The sequence shown here is derived from an EMBL/GenBank/DDBJ whole genome shotgun (WGS) entry which is preliminary data.</text>
</comment>
<gene>
    <name evidence="3" type="ORF">P9H32_02285</name>
</gene>
<name>A0ABU5MT98_9BACT</name>
<evidence type="ECO:0000256" key="2">
    <source>
        <dbReference type="SAM" id="Phobius"/>
    </source>
</evidence>
<dbReference type="RefSeq" id="WP_322607241.1">
    <property type="nucleotide sequence ID" value="NZ_JARVCO010000002.1"/>
</dbReference>
<evidence type="ECO:0000313" key="4">
    <source>
        <dbReference type="Proteomes" id="UP001290861"/>
    </source>
</evidence>
<proteinExistence type="predicted"/>
<reference evidence="3 4" key="1">
    <citation type="journal article" date="2024" name="Appl. Environ. Microbiol.">
        <title>Pontiella agarivorans sp. nov., a novel marine anaerobic bacterium capable of degrading macroalgal polysaccharides and fixing nitrogen.</title>
        <authorList>
            <person name="Liu N."/>
            <person name="Kivenson V."/>
            <person name="Peng X."/>
            <person name="Cui Z."/>
            <person name="Lankiewicz T.S."/>
            <person name="Gosselin K.M."/>
            <person name="English C.J."/>
            <person name="Blair E.M."/>
            <person name="O'Malley M.A."/>
            <person name="Valentine D.L."/>
        </authorList>
    </citation>
    <scope>NUCLEOTIDE SEQUENCE [LARGE SCALE GENOMIC DNA]</scope>
    <source>
        <strain evidence="3 4">NLcol2</strain>
    </source>
</reference>
<feature type="region of interest" description="Disordered" evidence="1">
    <location>
        <begin position="1"/>
        <end position="51"/>
    </location>
</feature>
<organism evidence="3 4">
    <name type="scientific">Pontiella agarivorans</name>
    <dbReference type="NCBI Taxonomy" id="3038953"/>
    <lineage>
        <taxon>Bacteria</taxon>
        <taxon>Pseudomonadati</taxon>
        <taxon>Kiritimatiellota</taxon>
        <taxon>Kiritimatiellia</taxon>
        <taxon>Kiritimatiellales</taxon>
        <taxon>Pontiellaceae</taxon>
        <taxon>Pontiella</taxon>
    </lineage>
</organism>
<evidence type="ECO:0000313" key="3">
    <source>
        <dbReference type="EMBL" id="MDZ8117440.1"/>
    </source>
</evidence>
<sequence>MSESDIYKKREPIPMGKKPEKKRRRRRSDSHRSFDDHTRKRRSKNSGLRRLLHLSRKAENEKVIWTAFGVGLLIVVVAIAIWQFFIQERLVRQEENNKDYAEYLPVISTASSEPLMGEHTASGSAGDSASE</sequence>
<keyword evidence="2" id="KW-1133">Transmembrane helix</keyword>
<dbReference type="EMBL" id="JARVCO010000002">
    <property type="protein sequence ID" value="MDZ8117440.1"/>
    <property type="molecule type" value="Genomic_DNA"/>
</dbReference>
<feature type="transmembrane region" description="Helical" evidence="2">
    <location>
        <begin position="63"/>
        <end position="85"/>
    </location>
</feature>